<comment type="caution">
    <text evidence="1">The sequence shown here is derived from an EMBL/GenBank/DDBJ whole genome shotgun (WGS) entry which is preliminary data.</text>
</comment>
<sequence>KIAGKATLPVWSRGQQRSLDFNIIDGDYQPILSLNTSLNLGFYDDVFDGLGALPGAYKIAIDEQAQPVVQAPRRVLVAL</sequence>
<dbReference type="Proteomes" id="UP001159427">
    <property type="component" value="Unassembled WGS sequence"/>
</dbReference>
<organism evidence="1 2">
    <name type="scientific">Porites evermanni</name>
    <dbReference type="NCBI Taxonomy" id="104178"/>
    <lineage>
        <taxon>Eukaryota</taxon>
        <taxon>Metazoa</taxon>
        <taxon>Cnidaria</taxon>
        <taxon>Anthozoa</taxon>
        <taxon>Hexacorallia</taxon>
        <taxon>Scleractinia</taxon>
        <taxon>Fungiina</taxon>
        <taxon>Poritidae</taxon>
        <taxon>Porites</taxon>
    </lineage>
</organism>
<evidence type="ECO:0000313" key="2">
    <source>
        <dbReference type="Proteomes" id="UP001159427"/>
    </source>
</evidence>
<proteinExistence type="predicted"/>
<evidence type="ECO:0000313" key="1">
    <source>
        <dbReference type="EMBL" id="CAH3013876.1"/>
    </source>
</evidence>
<accession>A0ABN8LDA7</accession>
<name>A0ABN8LDA7_9CNID</name>
<dbReference type="EMBL" id="CALNXI010000003">
    <property type="protein sequence ID" value="CAH3013876.1"/>
    <property type="molecule type" value="Genomic_DNA"/>
</dbReference>
<gene>
    <name evidence="1" type="ORF">PEVE_00022526</name>
</gene>
<feature type="non-terminal residue" evidence="1">
    <location>
        <position position="79"/>
    </location>
</feature>
<feature type="non-terminal residue" evidence="1">
    <location>
        <position position="1"/>
    </location>
</feature>
<reference evidence="1 2" key="1">
    <citation type="submission" date="2022-05" db="EMBL/GenBank/DDBJ databases">
        <authorList>
            <consortium name="Genoscope - CEA"/>
            <person name="William W."/>
        </authorList>
    </citation>
    <scope>NUCLEOTIDE SEQUENCE [LARGE SCALE GENOMIC DNA]</scope>
</reference>
<protein>
    <submittedName>
        <fullName evidence="1">Uncharacterized protein</fullName>
    </submittedName>
</protein>
<keyword evidence="2" id="KW-1185">Reference proteome</keyword>